<proteinExistence type="predicted"/>
<evidence type="ECO:0000313" key="3">
    <source>
        <dbReference type="Proteomes" id="UP000598174"/>
    </source>
</evidence>
<comment type="caution">
    <text evidence="2">The sequence shown here is derived from an EMBL/GenBank/DDBJ whole genome shotgun (WGS) entry which is preliminary data.</text>
</comment>
<evidence type="ECO:0000256" key="1">
    <source>
        <dbReference type="SAM" id="MobiDB-lite"/>
    </source>
</evidence>
<feature type="region of interest" description="Disordered" evidence="1">
    <location>
        <begin position="23"/>
        <end position="46"/>
    </location>
</feature>
<organism evidence="2 3">
    <name type="scientific">Paractinoplanes ferrugineus</name>
    <dbReference type="NCBI Taxonomy" id="113564"/>
    <lineage>
        <taxon>Bacteria</taxon>
        <taxon>Bacillati</taxon>
        <taxon>Actinomycetota</taxon>
        <taxon>Actinomycetes</taxon>
        <taxon>Micromonosporales</taxon>
        <taxon>Micromonosporaceae</taxon>
        <taxon>Paractinoplanes</taxon>
    </lineage>
</organism>
<gene>
    <name evidence="2" type="ORF">Afe05nite_59040</name>
</gene>
<reference evidence="2" key="1">
    <citation type="submission" date="2021-01" db="EMBL/GenBank/DDBJ databases">
        <title>Whole genome shotgun sequence of Actinoplanes ferrugineus NBRC 15555.</title>
        <authorList>
            <person name="Komaki H."/>
            <person name="Tamura T."/>
        </authorList>
    </citation>
    <scope>NUCLEOTIDE SEQUENCE</scope>
    <source>
        <strain evidence="2">NBRC 15555</strain>
    </source>
</reference>
<accession>A0A919J7J5</accession>
<name>A0A919J7J5_9ACTN</name>
<feature type="compositionally biased region" description="Basic and acidic residues" evidence="1">
    <location>
        <begin position="34"/>
        <end position="46"/>
    </location>
</feature>
<keyword evidence="3" id="KW-1185">Reference proteome</keyword>
<evidence type="ECO:0000313" key="2">
    <source>
        <dbReference type="EMBL" id="GIE14064.1"/>
    </source>
</evidence>
<dbReference type="Proteomes" id="UP000598174">
    <property type="component" value="Unassembled WGS sequence"/>
</dbReference>
<dbReference type="EMBL" id="BOMM01000051">
    <property type="protein sequence ID" value="GIE14064.1"/>
    <property type="molecule type" value="Genomic_DNA"/>
</dbReference>
<protein>
    <submittedName>
        <fullName evidence="2">Uncharacterized protein</fullName>
    </submittedName>
</protein>
<dbReference type="AlphaFoldDB" id="A0A919J7J5"/>
<sequence>MLTLNAETRMTCAKAVVVLPKDNAGGSSARPVPVRRDNAGTRERGSRPALGITCCSAVTSPAVTSPFTTATCRRASR</sequence>